<name>A0A5J5BJ62_9ASTE</name>
<organism evidence="2 3">
    <name type="scientific">Nyssa sinensis</name>
    <dbReference type="NCBI Taxonomy" id="561372"/>
    <lineage>
        <taxon>Eukaryota</taxon>
        <taxon>Viridiplantae</taxon>
        <taxon>Streptophyta</taxon>
        <taxon>Embryophyta</taxon>
        <taxon>Tracheophyta</taxon>
        <taxon>Spermatophyta</taxon>
        <taxon>Magnoliopsida</taxon>
        <taxon>eudicotyledons</taxon>
        <taxon>Gunneridae</taxon>
        <taxon>Pentapetalae</taxon>
        <taxon>asterids</taxon>
        <taxon>Cornales</taxon>
        <taxon>Nyssaceae</taxon>
        <taxon>Nyssa</taxon>
    </lineage>
</organism>
<accession>A0A5J5BJ62</accession>
<feature type="region of interest" description="Disordered" evidence="1">
    <location>
        <begin position="1"/>
        <end position="51"/>
    </location>
</feature>
<gene>
    <name evidence="2" type="ORF">F0562_025212</name>
</gene>
<reference evidence="2 3" key="1">
    <citation type="submission" date="2019-09" db="EMBL/GenBank/DDBJ databases">
        <title>A chromosome-level genome assembly of the Chinese tupelo Nyssa sinensis.</title>
        <authorList>
            <person name="Yang X."/>
            <person name="Kang M."/>
            <person name="Yang Y."/>
            <person name="Xiong H."/>
            <person name="Wang M."/>
            <person name="Zhang Z."/>
            <person name="Wang Z."/>
            <person name="Wu H."/>
            <person name="Ma T."/>
            <person name="Liu J."/>
            <person name="Xi Z."/>
        </authorList>
    </citation>
    <scope>NUCLEOTIDE SEQUENCE [LARGE SCALE GENOMIC DNA]</scope>
    <source>
        <strain evidence="2">J267</strain>
        <tissue evidence="2">Leaf</tissue>
    </source>
</reference>
<evidence type="ECO:0000313" key="2">
    <source>
        <dbReference type="EMBL" id="KAA8541181.1"/>
    </source>
</evidence>
<evidence type="ECO:0000256" key="1">
    <source>
        <dbReference type="SAM" id="MobiDB-lite"/>
    </source>
</evidence>
<dbReference type="AlphaFoldDB" id="A0A5J5BJ62"/>
<sequence>MQKKTDGLKKKGSSLKERSARGGGDGPTSAEPRGCVSAAHRSRRRLEKREEQVKTNWIEVEVEVVQLKLQVRNQLRRQSYGRYGSKTAG</sequence>
<keyword evidence="3" id="KW-1185">Reference proteome</keyword>
<feature type="compositionally biased region" description="Basic and acidic residues" evidence="1">
    <location>
        <begin position="1"/>
        <end position="20"/>
    </location>
</feature>
<dbReference type="EMBL" id="CM018036">
    <property type="protein sequence ID" value="KAA8541181.1"/>
    <property type="molecule type" value="Genomic_DNA"/>
</dbReference>
<dbReference type="Proteomes" id="UP000325577">
    <property type="component" value="Linkage Group LG13"/>
</dbReference>
<protein>
    <submittedName>
        <fullName evidence="2">Uncharacterized protein</fullName>
    </submittedName>
</protein>
<evidence type="ECO:0000313" key="3">
    <source>
        <dbReference type="Proteomes" id="UP000325577"/>
    </source>
</evidence>
<proteinExistence type="predicted"/>